<organism evidence="1 2">
    <name type="scientific">Striga hermonthica</name>
    <name type="common">Purple witchweed</name>
    <name type="synonym">Buchnera hermonthica</name>
    <dbReference type="NCBI Taxonomy" id="68872"/>
    <lineage>
        <taxon>Eukaryota</taxon>
        <taxon>Viridiplantae</taxon>
        <taxon>Streptophyta</taxon>
        <taxon>Embryophyta</taxon>
        <taxon>Tracheophyta</taxon>
        <taxon>Spermatophyta</taxon>
        <taxon>Magnoliopsida</taxon>
        <taxon>eudicotyledons</taxon>
        <taxon>Gunneridae</taxon>
        <taxon>Pentapetalae</taxon>
        <taxon>asterids</taxon>
        <taxon>lamiids</taxon>
        <taxon>Lamiales</taxon>
        <taxon>Orobanchaceae</taxon>
        <taxon>Buchnereae</taxon>
        <taxon>Striga</taxon>
    </lineage>
</organism>
<name>A0A9N7NNX1_STRHE</name>
<dbReference type="Proteomes" id="UP001153555">
    <property type="component" value="Unassembled WGS sequence"/>
</dbReference>
<reference evidence="1" key="1">
    <citation type="submission" date="2019-12" db="EMBL/GenBank/DDBJ databases">
        <authorList>
            <person name="Scholes J."/>
        </authorList>
    </citation>
    <scope>NUCLEOTIDE SEQUENCE</scope>
</reference>
<proteinExistence type="predicted"/>
<feature type="non-terminal residue" evidence="1">
    <location>
        <position position="61"/>
    </location>
</feature>
<accession>A0A9N7NNX1</accession>
<keyword evidence="2" id="KW-1185">Reference proteome</keyword>
<gene>
    <name evidence="1" type="ORF">SHERM_29433</name>
</gene>
<dbReference type="AlphaFoldDB" id="A0A9N7NNX1"/>
<sequence length="61" mass="6989">EIASKLHLSSTPVQRLKKECCEPLFLRSTLGKLCLFIRTIIIQGRRVVNPLHQFLVLRTSS</sequence>
<evidence type="ECO:0000313" key="1">
    <source>
        <dbReference type="EMBL" id="CAA0834193.1"/>
    </source>
</evidence>
<protein>
    <submittedName>
        <fullName evidence="1">Uncharacterized protein</fullName>
    </submittedName>
</protein>
<evidence type="ECO:0000313" key="2">
    <source>
        <dbReference type="Proteomes" id="UP001153555"/>
    </source>
</evidence>
<comment type="caution">
    <text evidence="1">The sequence shown here is derived from an EMBL/GenBank/DDBJ whole genome shotgun (WGS) entry which is preliminary data.</text>
</comment>
<dbReference type="EMBL" id="CACSLK010027843">
    <property type="protein sequence ID" value="CAA0834193.1"/>
    <property type="molecule type" value="Genomic_DNA"/>
</dbReference>
<feature type="non-terminal residue" evidence="1">
    <location>
        <position position="1"/>
    </location>
</feature>